<evidence type="ECO:0000313" key="4">
    <source>
        <dbReference type="Proteomes" id="UP001553161"/>
    </source>
</evidence>
<name>A0ABV3L3R8_9RHOB</name>
<keyword evidence="1" id="KW-1133">Transmembrane helix</keyword>
<accession>A0ABV3L3R8</accession>
<evidence type="ECO:0000256" key="1">
    <source>
        <dbReference type="SAM" id="Phobius"/>
    </source>
</evidence>
<dbReference type="InterPro" id="IPR005135">
    <property type="entry name" value="Endo/exonuclease/phosphatase"/>
</dbReference>
<feature type="transmembrane region" description="Helical" evidence="1">
    <location>
        <begin position="71"/>
        <end position="89"/>
    </location>
</feature>
<comment type="caution">
    <text evidence="3">The sequence shown here is derived from an EMBL/GenBank/DDBJ whole genome shotgun (WGS) entry which is preliminary data.</text>
</comment>
<evidence type="ECO:0000313" key="3">
    <source>
        <dbReference type="EMBL" id="MEV8466192.1"/>
    </source>
</evidence>
<dbReference type="GO" id="GO:0004519">
    <property type="term" value="F:endonuclease activity"/>
    <property type="evidence" value="ECO:0007669"/>
    <property type="project" value="UniProtKB-KW"/>
</dbReference>
<dbReference type="SUPFAM" id="SSF56219">
    <property type="entry name" value="DNase I-like"/>
    <property type="match status" value="1"/>
</dbReference>
<gene>
    <name evidence="3" type="ORF">AB0T83_05250</name>
</gene>
<feature type="domain" description="Endonuclease/exonuclease/phosphatase" evidence="2">
    <location>
        <begin position="107"/>
        <end position="306"/>
    </location>
</feature>
<keyword evidence="1" id="KW-0812">Transmembrane</keyword>
<dbReference type="RefSeq" id="WP_366191999.1">
    <property type="nucleotide sequence ID" value="NZ_JBFBVU010000004.1"/>
</dbReference>
<keyword evidence="4" id="KW-1185">Reference proteome</keyword>
<organism evidence="3 4">
    <name type="scientific">Meridianimarinicoccus marinus</name>
    <dbReference type="NCBI Taxonomy" id="3231483"/>
    <lineage>
        <taxon>Bacteria</taxon>
        <taxon>Pseudomonadati</taxon>
        <taxon>Pseudomonadota</taxon>
        <taxon>Alphaproteobacteria</taxon>
        <taxon>Rhodobacterales</taxon>
        <taxon>Paracoccaceae</taxon>
        <taxon>Meridianimarinicoccus</taxon>
    </lineage>
</organism>
<dbReference type="Pfam" id="PF03372">
    <property type="entry name" value="Exo_endo_phos"/>
    <property type="match status" value="1"/>
</dbReference>
<protein>
    <submittedName>
        <fullName evidence="3">Endonuclease/exonuclease/phosphatase family protein</fullName>
    </submittedName>
</protein>
<keyword evidence="3" id="KW-0255">Endonuclease</keyword>
<dbReference type="Gene3D" id="3.60.10.10">
    <property type="entry name" value="Endonuclease/exonuclease/phosphatase"/>
    <property type="match status" value="1"/>
</dbReference>
<keyword evidence="1" id="KW-0472">Membrane</keyword>
<proteinExistence type="predicted"/>
<keyword evidence="3" id="KW-0540">Nuclease</keyword>
<feature type="transmembrane region" description="Helical" evidence="1">
    <location>
        <begin position="7"/>
        <end position="27"/>
    </location>
</feature>
<feature type="transmembrane region" description="Helical" evidence="1">
    <location>
        <begin position="47"/>
        <end position="64"/>
    </location>
</feature>
<dbReference type="EMBL" id="JBFBVU010000004">
    <property type="protein sequence ID" value="MEV8466192.1"/>
    <property type="molecule type" value="Genomic_DNA"/>
</dbReference>
<reference evidence="3 4" key="1">
    <citation type="submission" date="2024-07" db="EMBL/GenBank/DDBJ databases">
        <authorList>
            <person name="Kang M."/>
        </authorList>
    </citation>
    <scope>NUCLEOTIDE SEQUENCE [LARGE SCALE GENOMIC DNA]</scope>
    <source>
        <strain evidence="3 4">DFM31</strain>
    </source>
</reference>
<keyword evidence="3" id="KW-0378">Hydrolase</keyword>
<dbReference type="Proteomes" id="UP001553161">
    <property type="component" value="Unassembled WGS sequence"/>
</dbReference>
<sequence length="316" mass="34559">MSQVLRGTFIGLCLPFALPLPVLAVLFQFMPNGDPLGSFARILEHMAPQILAVCLVPALLLWLLRARVLSLLSLALILGGGGLLATQHIQTSTPLHAELEPDFSVVWFNALFDNPVPPEAIADELRATLPDVAVLAEATQLEDMIADLSDVFPYRLGCLEVCEVVILSRHPFLVRAVRNPGPVWRERMLVVDVLPPGQDGPVKVVALHMVKPWYFGITELETQLVTARLRRYTGPTVVVGDFNAAPWSERMRFIRKRSGLEGIRWPMATWPAAAGWAGVPIDHVLVKNGPQVVAVTPWGAALGSDHRGLLVDIALP</sequence>
<dbReference type="InterPro" id="IPR036691">
    <property type="entry name" value="Endo/exonu/phosph_ase_sf"/>
</dbReference>
<evidence type="ECO:0000259" key="2">
    <source>
        <dbReference type="Pfam" id="PF03372"/>
    </source>
</evidence>